<dbReference type="Proteomes" id="UP001174691">
    <property type="component" value="Unassembled WGS sequence"/>
</dbReference>
<sequence>MVTARAMRHSPGQVKVGVRHVTIRPHEIPDYAAHCDGDKFSKACSCISVYPSKRHCDSHWDDIHKHPEHVDDAAAVHNYRDRFGDIHDYFVYIYDNYNYRFADHIIDLIGQLDLVDHDNIDYHDHNCHERHDSLNSFGLRGHSYHIHAWSCDPDKHSHCDCAHRGNVHSLGLNFLANESAAAPKILMAAEPS</sequence>
<organism evidence="1 2">
    <name type="scientific">Coniochaeta hoffmannii</name>
    <dbReference type="NCBI Taxonomy" id="91930"/>
    <lineage>
        <taxon>Eukaryota</taxon>
        <taxon>Fungi</taxon>
        <taxon>Dikarya</taxon>
        <taxon>Ascomycota</taxon>
        <taxon>Pezizomycotina</taxon>
        <taxon>Sordariomycetes</taxon>
        <taxon>Sordariomycetidae</taxon>
        <taxon>Coniochaetales</taxon>
        <taxon>Coniochaetaceae</taxon>
        <taxon>Coniochaeta</taxon>
    </lineage>
</organism>
<dbReference type="EMBL" id="JANBVN010000062">
    <property type="protein sequence ID" value="KAJ9151566.1"/>
    <property type="molecule type" value="Genomic_DNA"/>
</dbReference>
<proteinExistence type="predicted"/>
<reference evidence="1" key="1">
    <citation type="submission" date="2022-07" db="EMBL/GenBank/DDBJ databases">
        <title>Fungi with potential for degradation of polypropylene.</title>
        <authorList>
            <person name="Gostincar C."/>
        </authorList>
    </citation>
    <scope>NUCLEOTIDE SEQUENCE</scope>
    <source>
        <strain evidence="1">EXF-13287</strain>
    </source>
</reference>
<gene>
    <name evidence="1" type="ORF">NKR19_g4843</name>
</gene>
<dbReference type="AlphaFoldDB" id="A0AA38RNJ8"/>
<protein>
    <submittedName>
        <fullName evidence="1">Uncharacterized protein</fullName>
    </submittedName>
</protein>
<comment type="caution">
    <text evidence="1">The sequence shown here is derived from an EMBL/GenBank/DDBJ whole genome shotgun (WGS) entry which is preliminary data.</text>
</comment>
<evidence type="ECO:0000313" key="1">
    <source>
        <dbReference type="EMBL" id="KAJ9151566.1"/>
    </source>
</evidence>
<keyword evidence="2" id="KW-1185">Reference proteome</keyword>
<accession>A0AA38RNJ8</accession>
<name>A0AA38RNJ8_9PEZI</name>
<evidence type="ECO:0000313" key="2">
    <source>
        <dbReference type="Proteomes" id="UP001174691"/>
    </source>
</evidence>